<dbReference type="Gene3D" id="3.10.110.10">
    <property type="entry name" value="Ubiquitin Conjugating Enzyme"/>
    <property type="match status" value="1"/>
</dbReference>
<proteinExistence type="predicted"/>
<accession>A0A3G5A521</accession>
<comment type="pathway">
    <text evidence="1">Protein modification; protein ubiquitination.</text>
</comment>
<evidence type="ECO:0000256" key="5">
    <source>
        <dbReference type="ARBA" id="ARBA00030012"/>
    </source>
</evidence>
<dbReference type="UniPathway" id="UPA00143"/>
<evidence type="ECO:0000256" key="3">
    <source>
        <dbReference type="ARBA" id="ARBA00022679"/>
    </source>
</evidence>
<dbReference type="PROSITE" id="PS00183">
    <property type="entry name" value="UBC_1"/>
    <property type="match status" value="1"/>
</dbReference>
<feature type="active site" description="Glycyl thioester intermediate" evidence="7">
    <location>
        <position position="87"/>
    </location>
</feature>
<dbReference type="PROSITE" id="PS50127">
    <property type="entry name" value="UBC_2"/>
    <property type="match status" value="1"/>
</dbReference>
<evidence type="ECO:0000259" key="8">
    <source>
        <dbReference type="PROSITE" id="PS50127"/>
    </source>
</evidence>
<keyword evidence="3" id="KW-0808">Transferase</keyword>
<keyword evidence="4" id="KW-0833">Ubl conjugation pathway</keyword>
<evidence type="ECO:0000256" key="2">
    <source>
        <dbReference type="ARBA" id="ARBA00012486"/>
    </source>
</evidence>
<dbReference type="SUPFAM" id="SSF54495">
    <property type="entry name" value="UBC-like"/>
    <property type="match status" value="1"/>
</dbReference>
<protein>
    <recommendedName>
        <fullName evidence="2">E2 ubiquitin-conjugating enzyme</fullName>
        <ecNumber evidence="2">2.3.2.23</ecNumber>
    </recommendedName>
    <alternativeName>
        <fullName evidence="6">Ubiquitin carrier protein</fullName>
    </alternativeName>
    <alternativeName>
        <fullName evidence="5">Ubiquitin-protein ligase</fullName>
    </alternativeName>
</protein>
<gene>
    <name evidence="9" type="ORF">Homavirus35_1</name>
</gene>
<dbReference type="EMBL" id="MK072366">
    <property type="protein sequence ID" value="AYV82350.1"/>
    <property type="molecule type" value="Genomic_DNA"/>
</dbReference>
<dbReference type="GO" id="GO:0061631">
    <property type="term" value="F:ubiquitin conjugating enzyme activity"/>
    <property type="evidence" value="ECO:0007669"/>
    <property type="project" value="UniProtKB-EC"/>
</dbReference>
<dbReference type="EC" id="2.3.2.23" evidence="2"/>
<name>A0A3G5A521_9VIRU</name>
<evidence type="ECO:0000256" key="6">
    <source>
        <dbReference type="ARBA" id="ARBA00031729"/>
    </source>
</evidence>
<evidence type="ECO:0000313" key="9">
    <source>
        <dbReference type="EMBL" id="AYV82350.1"/>
    </source>
</evidence>
<dbReference type="Pfam" id="PF00179">
    <property type="entry name" value="UQ_con"/>
    <property type="match status" value="1"/>
</dbReference>
<dbReference type="InterPro" id="IPR050113">
    <property type="entry name" value="Ub_conjugating_enzyme"/>
</dbReference>
<dbReference type="SMART" id="SM00212">
    <property type="entry name" value="UBCc"/>
    <property type="match status" value="1"/>
</dbReference>
<dbReference type="PANTHER" id="PTHR24067">
    <property type="entry name" value="UBIQUITIN-CONJUGATING ENZYME E2"/>
    <property type="match status" value="1"/>
</dbReference>
<evidence type="ECO:0000256" key="4">
    <source>
        <dbReference type="ARBA" id="ARBA00022786"/>
    </source>
</evidence>
<feature type="domain" description="UBC core" evidence="8">
    <location>
        <begin position="3"/>
        <end position="149"/>
    </location>
</feature>
<evidence type="ECO:0000256" key="7">
    <source>
        <dbReference type="PROSITE-ProRule" id="PRU10133"/>
    </source>
</evidence>
<dbReference type="InterPro" id="IPR000608">
    <property type="entry name" value="UBC"/>
</dbReference>
<dbReference type="GO" id="GO:0016567">
    <property type="term" value="P:protein ubiquitination"/>
    <property type="evidence" value="ECO:0007669"/>
    <property type="project" value="UniProtKB-UniPathway"/>
</dbReference>
<organism evidence="9">
    <name type="scientific">Homavirus sp</name>
    <dbReference type="NCBI Taxonomy" id="2487769"/>
    <lineage>
        <taxon>Viruses</taxon>
        <taxon>Varidnaviria</taxon>
        <taxon>Bamfordvirae</taxon>
        <taxon>Nucleocytoviricota</taxon>
        <taxon>Megaviricetes</taxon>
        <taxon>Imitervirales</taxon>
        <taxon>Mimiviridae</taxon>
        <taxon>Klosneuvirinae</taxon>
    </lineage>
</organism>
<sequence>MSRTPVRINKELLGLKNDPVVGLSVEPINNDFRYLNVIIDGPPDTPYEGGVFQLEMYLPQEYPLEPPKVRFLTKVYHPNIDRLGRICLNILKGSWTPVLQIRSVLISIQVLLSSPNPEDALDQNVAQHWIKNKVSAENKAREWTKLYAKV</sequence>
<dbReference type="InterPro" id="IPR016135">
    <property type="entry name" value="UBQ-conjugating_enzyme/RWD"/>
</dbReference>
<dbReference type="InterPro" id="IPR023313">
    <property type="entry name" value="UBQ-conjugating_AS"/>
</dbReference>
<dbReference type="FunFam" id="3.10.110.10:FF:000073">
    <property type="entry name" value="Ubiquitin-conjugating enzyme E2 N"/>
    <property type="match status" value="1"/>
</dbReference>
<evidence type="ECO:0000256" key="1">
    <source>
        <dbReference type="ARBA" id="ARBA00004906"/>
    </source>
</evidence>
<reference evidence="9" key="1">
    <citation type="submission" date="2018-10" db="EMBL/GenBank/DDBJ databases">
        <title>Hidden diversity of soil giant viruses.</title>
        <authorList>
            <person name="Schulz F."/>
            <person name="Alteio L."/>
            <person name="Goudeau D."/>
            <person name="Ryan E.M."/>
            <person name="Malmstrom R.R."/>
            <person name="Blanchard J."/>
            <person name="Woyke T."/>
        </authorList>
    </citation>
    <scope>NUCLEOTIDE SEQUENCE</scope>
    <source>
        <strain evidence="9">HOV1</strain>
    </source>
</reference>